<feature type="chain" id="PRO_5005188171" evidence="1">
    <location>
        <begin position="23"/>
        <end position="348"/>
    </location>
</feature>
<dbReference type="AlphaFoldDB" id="A0A0G4EUK7"/>
<protein>
    <submittedName>
        <fullName evidence="2">Uncharacterized protein</fullName>
    </submittedName>
</protein>
<keyword evidence="3" id="KW-1185">Reference proteome</keyword>
<dbReference type="Proteomes" id="UP000041254">
    <property type="component" value="Unassembled WGS sequence"/>
</dbReference>
<name>A0A0G4EUK7_VITBC</name>
<dbReference type="InParanoid" id="A0A0G4EUK7"/>
<gene>
    <name evidence="2" type="ORF">Vbra_8281</name>
</gene>
<feature type="signal peptide" evidence="1">
    <location>
        <begin position="1"/>
        <end position="22"/>
    </location>
</feature>
<dbReference type="EMBL" id="CDMY01000318">
    <property type="protein sequence ID" value="CEM02118.1"/>
    <property type="molecule type" value="Genomic_DNA"/>
</dbReference>
<evidence type="ECO:0000256" key="1">
    <source>
        <dbReference type="SAM" id="SignalP"/>
    </source>
</evidence>
<dbReference type="PhylomeDB" id="A0A0G4EUK7"/>
<keyword evidence="1" id="KW-0732">Signal</keyword>
<sequence>MHSFPASNFVVLLIGLWTTCNATDSEWDFHFKEFPNTTCENDGGTGNPPGGRYFEYTDGIPLHGVTLDPTIPETDSARICEIHHSVATPASTPSPNATCVQKKENGTASTALNRITGSCRHGDEVPLFALADVSSWDIGDADWKRRMWCSEECFQDRPVAGNDTLYEAEIVPDPPNGDENVTYMQLTVMQGIVQDAYGNPNSNTNFTFQYAYVAPSPTPVVSSTTPTPMRDPHAGGNYTTCHDHNTHHDYPHARDNYLTRHDHNTHHDYLHAHHNRLAHRNHDHFHTHHDQHTDATRYNFDIVRDPTEHNKWTDFCSGLLNNCSARNYKYFDIFGYPTGHNSSMDFYR</sequence>
<organism evidence="2 3">
    <name type="scientific">Vitrella brassicaformis (strain CCMP3155)</name>
    <dbReference type="NCBI Taxonomy" id="1169540"/>
    <lineage>
        <taxon>Eukaryota</taxon>
        <taxon>Sar</taxon>
        <taxon>Alveolata</taxon>
        <taxon>Colpodellida</taxon>
        <taxon>Vitrellaceae</taxon>
        <taxon>Vitrella</taxon>
    </lineage>
</organism>
<evidence type="ECO:0000313" key="2">
    <source>
        <dbReference type="EMBL" id="CEM02118.1"/>
    </source>
</evidence>
<evidence type="ECO:0000313" key="3">
    <source>
        <dbReference type="Proteomes" id="UP000041254"/>
    </source>
</evidence>
<reference evidence="2 3" key="1">
    <citation type="submission" date="2014-11" db="EMBL/GenBank/DDBJ databases">
        <authorList>
            <person name="Zhu J."/>
            <person name="Qi W."/>
            <person name="Song R."/>
        </authorList>
    </citation>
    <scope>NUCLEOTIDE SEQUENCE [LARGE SCALE GENOMIC DNA]</scope>
</reference>
<dbReference type="VEuPathDB" id="CryptoDB:Vbra_8281"/>
<accession>A0A0G4EUK7</accession>
<proteinExistence type="predicted"/>